<reference evidence="2" key="1">
    <citation type="submission" date="2014-12" db="EMBL/GenBank/DDBJ databases">
        <title>Insight into the proteome of Arion vulgaris.</title>
        <authorList>
            <person name="Aradska J."/>
            <person name="Bulat T."/>
            <person name="Smidak R."/>
            <person name="Sarate P."/>
            <person name="Gangsoo J."/>
            <person name="Sialana F."/>
            <person name="Bilban M."/>
            <person name="Lubec G."/>
        </authorList>
    </citation>
    <scope>NUCLEOTIDE SEQUENCE</scope>
    <source>
        <tissue evidence="2">Skin</tissue>
    </source>
</reference>
<sequence length="68" mass="7631">PRSETQFWEAQQRRSTSHPSVGSPPGTHIIEDLLPASVEYFVDAQDLLLQAVILDVNSRQLQFKLAPT</sequence>
<feature type="region of interest" description="Disordered" evidence="1">
    <location>
        <begin position="1"/>
        <end position="25"/>
    </location>
</feature>
<feature type="non-terminal residue" evidence="2">
    <location>
        <position position="68"/>
    </location>
</feature>
<name>A0A0B6YD22_9EUPU</name>
<dbReference type="EMBL" id="HACG01007148">
    <property type="protein sequence ID" value="CEK54013.1"/>
    <property type="molecule type" value="Transcribed_RNA"/>
</dbReference>
<protein>
    <submittedName>
        <fullName evidence="2">Uncharacterized protein</fullName>
    </submittedName>
</protein>
<feature type="compositionally biased region" description="Polar residues" evidence="1">
    <location>
        <begin position="1"/>
        <end position="20"/>
    </location>
</feature>
<evidence type="ECO:0000313" key="2">
    <source>
        <dbReference type="EMBL" id="CEK54013.1"/>
    </source>
</evidence>
<organism evidence="2">
    <name type="scientific">Arion vulgaris</name>
    <dbReference type="NCBI Taxonomy" id="1028688"/>
    <lineage>
        <taxon>Eukaryota</taxon>
        <taxon>Metazoa</taxon>
        <taxon>Spiralia</taxon>
        <taxon>Lophotrochozoa</taxon>
        <taxon>Mollusca</taxon>
        <taxon>Gastropoda</taxon>
        <taxon>Heterobranchia</taxon>
        <taxon>Euthyneura</taxon>
        <taxon>Panpulmonata</taxon>
        <taxon>Eupulmonata</taxon>
        <taxon>Stylommatophora</taxon>
        <taxon>Helicina</taxon>
        <taxon>Arionoidea</taxon>
        <taxon>Arionidae</taxon>
        <taxon>Arion</taxon>
    </lineage>
</organism>
<gene>
    <name evidence="2" type="primary">ORF21762</name>
</gene>
<accession>A0A0B6YD22</accession>
<evidence type="ECO:0000256" key="1">
    <source>
        <dbReference type="SAM" id="MobiDB-lite"/>
    </source>
</evidence>
<feature type="non-terminal residue" evidence="2">
    <location>
        <position position="1"/>
    </location>
</feature>
<dbReference type="AlphaFoldDB" id="A0A0B6YD22"/>
<proteinExistence type="predicted"/>